<evidence type="ECO:0000313" key="2">
    <source>
        <dbReference type="Proteomes" id="UP000053060"/>
    </source>
</evidence>
<evidence type="ECO:0000313" key="1">
    <source>
        <dbReference type="EMBL" id="KSZ60298.1"/>
    </source>
</evidence>
<comment type="caution">
    <text evidence="1">The sequence shown here is derived from an EMBL/GenBank/DDBJ whole genome shotgun (WGS) entry which is preliminary data.</text>
</comment>
<organism evidence="1 2">
    <name type="scientific">Rhodococcus pyridinivorans KG-16</name>
    <dbReference type="NCBI Taxonomy" id="1441730"/>
    <lineage>
        <taxon>Bacteria</taxon>
        <taxon>Bacillati</taxon>
        <taxon>Actinomycetota</taxon>
        <taxon>Actinomycetes</taxon>
        <taxon>Mycobacteriales</taxon>
        <taxon>Nocardiaceae</taxon>
        <taxon>Rhodococcus</taxon>
    </lineage>
</organism>
<dbReference type="AlphaFoldDB" id="A0A0V9UQL1"/>
<dbReference type="Proteomes" id="UP000053060">
    <property type="component" value="Unassembled WGS sequence"/>
</dbReference>
<evidence type="ECO:0008006" key="3">
    <source>
        <dbReference type="Google" id="ProtNLM"/>
    </source>
</evidence>
<reference evidence="1 2" key="2">
    <citation type="journal article" date="2016" name="Genome Announc.">
        <title>Draft Genome Sequence of a Versatile Hydrocarbon-Degrading Bacterium, Rhodococcus pyridinivorans Strain KG-16, Collected from Oil Fields in India.</title>
        <authorList>
            <person name="Aggarwal R.K."/>
            <person name="Dawar C."/>
            <person name="Phanindranath R."/>
            <person name="Mutnuri L."/>
            <person name="Dayal A.M."/>
        </authorList>
    </citation>
    <scope>NUCLEOTIDE SEQUENCE [LARGE SCALE GENOMIC DNA]</scope>
    <source>
        <strain evidence="1 2">KG-16</strain>
    </source>
</reference>
<dbReference type="PATRIC" id="fig|1441730.3.peg.469"/>
<reference evidence="2" key="1">
    <citation type="submission" date="2015-01" db="EMBL/GenBank/DDBJ databases">
        <title>Draft genome sequence of Rhodococcus pyridinivorans strain KG-16, a hydrocarbon-degrading bacterium.</title>
        <authorList>
            <person name="Aggarwal R.K."/>
            <person name="Dawar C."/>
        </authorList>
    </citation>
    <scope>NUCLEOTIDE SEQUENCE [LARGE SCALE GENOMIC DNA]</scope>
    <source>
        <strain evidence="2">KG-16</strain>
    </source>
</reference>
<name>A0A0V9UQL1_9NOCA</name>
<protein>
    <recommendedName>
        <fullName evidence="3">Ferredoxin</fullName>
    </recommendedName>
</protein>
<proteinExistence type="predicted"/>
<dbReference type="EMBL" id="AZXY01000001">
    <property type="protein sequence ID" value="KSZ60298.1"/>
    <property type="molecule type" value="Genomic_DNA"/>
</dbReference>
<sequence>MQSLACHTCGARVLVAKYSPAHTSIQWSDEARESCREIATAGPGAYVMRCEALDRTVDEAVADGVIRTGNRIDPAIAPLASTETVAPAR</sequence>
<gene>
    <name evidence="1" type="ORF">Z045_02235</name>
</gene>
<accession>A0A0V9UQL1</accession>